<dbReference type="GO" id="GO:0043235">
    <property type="term" value="C:receptor complex"/>
    <property type="evidence" value="ECO:0007669"/>
    <property type="project" value="TreeGrafter"/>
</dbReference>
<comment type="caution">
    <text evidence="1">Lacks conserved residue(s) required for the propagation of feature annotation.</text>
</comment>
<evidence type="ECO:0000259" key="5">
    <source>
        <dbReference type="PROSITE" id="PS50050"/>
    </source>
</evidence>
<dbReference type="InterPro" id="IPR001368">
    <property type="entry name" value="TNFR/NGFR_Cys_rich_reg"/>
</dbReference>
<dbReference type="GO" id="GO:0045121">
    <property type="term" value="C:membrane raft"/>
    <property type="evidence" value="ECO:0007669"/>
    <property type="project" value="TreeGrafter"/>
</dbReference>
<dbReference type="OrthoDB" id="10031141at2759"/>
<accession>A0A5N5Q4P8</accession>
<feature type="domain" description="TNFR-Cys" evidence="5">
    <location>
        <begin position="55"/>
        <end position="98"/>
    </location>
</feature>
<keyword evidence="4" id="KW-0732">Signal</keyword>
<keyword evidence="3" id="KW-0472">Membrane</keyword>
<dbReference type="PROSITE" id="PS00652">
    <property type="entry name" value="TNFR_NGFR_1"/>
    <property type="match status" value="1"/>
</dbReference>
<feature type="region of interest" description="Disordered" evidence="2">
    <location>
        <begin position="296"/>
        <end position="354"/>
    </location>
</feature>
<dbReference type="InterPro" id="IPR052493">
    <property type="entry name" value="TNFRSF1A"/>
</dbReference>
<organism evidence="6 7">
    <name type="scientific">Pangasianodon hypophthalmus</name>
    <name type="common">Striped catfish</name>
    <name type="synonym">Helicophagus hypophthalmus</name>
    <dbReference type="NCBI Taxonomy" id="310915"/>
    <lineage>
        <taxon>Eukaryota</taxon>
        <taxon>Metazoa</taxon>
        <taxon>Chordata</taxon>
        <taxon>Craniata</taxon>
        <taxon>Vertebrata</taxon>
        <taxon>Euteleostomi</taxon>
        <taxon>Actinopterygii</taxon>
        <taxon>Neopterygii</taxon>
        <taxon>Teleostei</taxon>
        <taxon>Ostariophysi</taxon>
        <taxon>Siluriformes</taxon>
        <taxon>Pangasiidae</taxon>
        <taxon>Pangasianodon</taxon>
    </lineage>
</organism>
<dbReference type="GO" id="GO:0006954">
    <property type="term" value="P:inflammatory response"/>
    <property type="evidence" value="ECO:0007669"/>
    <property type="project" value="TreeGrafter"/>
</dbReference>
<dbReference type="EMBL" id="VFJC01000002">
    <property type="protein sequence ID" value="KAB5586849.1"/>
    <property type="molecule type" value="Genomic_DNA"/>
</dbReference>
<comment type="caution">
    <text evidence="6">The sequence shown here is derived from an EMBL/GenBank/DDBJ whole genome shotgun (WGS) entry which is preliminary data.</text>
</comment>
<keyword evidence="1" id="KW-1015">Disulfide bond</keyword>
<feature type="disulfide bond" evidence="1">
    <location>
        <begin position="56"/>
        <end position="71"/>
    </location>
</feature>
<feature type="transmembrane region" description="Helical" evidence="3">
    <location>
        <begin position="178"/>
        <end position="199"/>
    </location>
</feature>
<feature type="repeat" description="TNFR-Cys" evidence="1">
    <location>
        <begin position="55"/>
        <end position="98"/>
    </location>
</feature>
<evidence type="ECO:0000256" key="1">
    <source>
        <dbReference type="PROSITE-ProRule" id="PRU00206"/>
    </source>
</evidence>
<dbReference type="Pfam" id="PF00020">
    <property type="entry name" value="TNFR_c6"/>
    <property type="match status" value="1"/>
</dbReference>
<keyword evidence="3" id="KW-0812">Transmembrane</keyword>
<evidence type="ECO:0000256" key="2">
    <source>
        <dbReference type="SAM" id="MobiDB-lite"/>
    </source>
</evidence>
<dbReference type="PROSITE" id="PS50050">
    <property type="entry name" value="TNFR_NGFR_2"/>
    <property type="match status" value="1"/>
</dbReference>
<proteinExistence type="predicted"/>
<dbReference type="PANTHER" id="PTHR46861:SF1">
    <property type="entry name" value="TUMOR NECROSIS FACTOR RECEPTOR SUPERFAMILY MEMBER 1A"/>
    <property type="match status" value="1"/>
</dbReference>
<feature type="chain" id="PRO_5024360107" description="TNFR-Cys domain-containing protein" evidence="4">
    <location>
        <begin position="21"/>
        <end position="354"/>
    </location>
</feature>
<evidence type="ECO:0000256" key="4">
    <source>
        <dbReference type="SAM" id="SignalP"/>
    </source>
</evidence>
<gene>
    <name evidence="6" type="ORF">PHYPO_G00006210</name>
</gene>
<sequence length="354" mass="39792">MSVKVLHVVIFFLMSDLTSSLPLEAETRHRRATDACTECPAGKYRQEHTCTVCLPCPDNTFTNKTNKEYSCLPCFNDCRKELHLQVLSPCSKVADVVCQCMKGFVCTKTDKYTGQCQKCKLQPPEQTTYHSTAQTFSHTVAQTASYAPEQITSHPPAWTSFTPVSTVLQTKGSWGTMLQLYILFLVLCILLGIITFYFYKRRKIDCLKKRLKQCSVRKQKEDSNAISSEINKPIKQLHAQETHTQTPSTTNTDCPTPQPASREQLLPASGNLGPLHIYGAGTVFVSLLNQFGLNGGDKDEEDLRQQPLNNSEMHSPPSPTIPLSKEERNRDISYISFPFQEQGKECHMSKEEGL</sequence>
<protein>
    <recommendedName>
        <fullName evidence="5">TNFR-Cys domain-containing protein</fullName>
    </recommendedName>
</protein>
<keyword evidence="3" id="KW-1133">Transmembrane helix</keyword>
<feature type="region of interest" description="Disordered" evidence="2">
    <location>
        <begin position="239"/>
        <end position="266"/>
    </location>
</feature>
<dbReference type="AlphaFoldDB" id="A0A5N5Q4P8"/>
<evidence type="ECO:0000256" key="3">
    <source>
        <dbReference type="SAM" id="Phobius"/>
    </source>
</evidence>
<evidence type="ECO:0000313" key="6">
    <source>
        <dbReference type="EMBL" id="KAB5586849.1"/>
    </source>
</evidence>
<dbReference type="Proteomes" id="UP000327468">
    <property type="component" value="Chromosome 1"/>
</dbReference>
<dbReference type="Gene3D" id="2.10.50.10">
    <property type="entry name" value="Tumor Necrosis Factor Receptor, subunit A, domain 2"/>
    <property type="match status" value="2"/>
</dbReference>
<dbReference type="PANTHER" id="PTHR46861">
    <property type="entry name" value="TUMOR NECROSIS FACTOR RECEPTOR SUPERFAMILY MEMBER 1A"/>
    <property type="match status" value="1"/>
</dbReference>
<name>A0A5N5Q4P8_PANHP</name>
<reference evidence="6 7" key="1">
    <citation type="submission" date="2019-06" db="EMBL/GenBank/DDBJ databases">
        <title>A chromosome-scale genome assembly of the striped catfish, Pangasianodon hypophthalmus.</title>
        <authorList>
            <person name="Wen M."/>
            <person name="Zahm M."/>
            <person name="Roques C."/>
            <person name="Cabau C."/>
            <person name="Klopp C."/>
            <person name="Donnadieu C."/>
            <person name="Jouanno E."/>
            <person name="Avarre J.-C."/>
            <person name="Campet M."/>
            <person name="Ha T.T.T."/>
            <person name="Dugue R."/>
            <person name="Lampietro C."/>
            <person name="Louis A."/>
            <person name="Herpin A."/>
            <person name="Echchiki A."/>
            <person name="Berthelot C."/>
            <person name="Parey E."/>
            <person name="Roest-Crollius H."/>
            <person name="Braasch I."/>
            <person name="Postlethwait J."/>
            <person name="Bobe J."/>
            <person name="Montfort J."/>
            <person name="Bouchez O."/>
            <person name="Begum T."/>
            <person name="Schartl M."/>
            <person name="Guiguen Y."/>
        </authorList>
    </citation>
    <scope>NUCLEOTIDE SEQUENCE [LARGE SCALE GENOMIC DNA]</scope>
    <source>
        <strain evidence="6 7">Indonesia</strain>
        <tissue evidence="6">Blood</tissue>
    </source>
</reference>
<feature type="signal peptide" evidence="4">
    <location>
        <begin position="1"/>
        <end position="20"/>
    </location>
</feature>
<keyword evidence="7" id="KW-1185">Reference proteome</keyword>
<feature type="compositionally biased region" description="Basic and acidic residues" evidence="2">
    <location>
        <begin position="342"/>
        <end position="354"/>
    </location>
</feature>
<feature type="compositionally biased region" description="Polar residues" evidence="2">
    <location>
        <begin position="242"/>
        <end position="261"/>
    </location>
</feature>
<evidence type="ECO:0000313" key="7">
    <source>
        <dbReference type="Proteomes" id="UP000327468"/>
    </source>
</evidence>
<dbReference type="SUPFAM" id="SSF57586">
    <property type="entry name" value="TNF receptor-like"/>
    <property type="match status" value="1"/>
</dbReference>
<dbReference type="GO" id="GO:0043120">
    <property type="term" value="F:tumor necrosis factor binding"/>
    <property type="evidence" value="ECO:0007669"/>
    <property type="project" value="TreeGrafter"/>
</dbReference>
<dbReference type="GO" id="GO:0005031">
    <property type="term" value="F:tumor necrosis factor receptor activity"/>
    <property type="evidence" value="ECO:0007669"/>
    <property type="project" value="TreeGrafter"/>
</dbReference>
<dbReference type="CDD" id="cd00185">
    <property type="entry name" value="TNFRSF"/>
    <property type="match status" value="1"/>
</dbReference>